<dbReference type="CTD" id="108712973"/>
<dbReference type="GO" id="GO:0005524">
    <property type="term" value="F:ATP binding"/>
    <property type="evidence" value="ECO:0007669"/>
    <property type="project" value="UniProtKB-UniRule"/>
</dbReference>
<feature type="compositionally biased region" description="Basic residues" evidence="10">
    <location>
        <begin position="104"/>
        <end position="116"/>
    </location>
</feature>
<evidence type="ECO:0000313" key="16">
    <source>
        <dbReference type="Xenbase" id="XB-GENE-17346130"/>
    </source>
</evidence>
<keyword evidence="6 8" id="KW-0067">ATP-binding</keyword>
<dbReference type="GO" id="GO:0043484">
    <property type="term" value="P:regulation of RNA splicing"/>
    <property type="evidence" value="ECO:0000318"/>
    <property type="project" value="GO_Central"/>
</dbReference>
<name>A0A1L8GTA0_XENLA</name>
<keyword evidence="5 13" id="KW-0418">Kinase</keyword>
<accession>A0A1L8GTA0</accession>
<dbReference type="RefSeq" id="XP_041444283.1">
    <property type="nucleotide sequence ID" value="XM_041588349.1"/>
</dbReference>
<dbReference type="OMA" id="IYAVCLM"/>
<keyword evidence="4 8" id="KW-0547">Nucleotide-binding</keyword>
<dbReference type="OrthoDB" id="283111at2759"/>
<sequence>MYRTKRYWSPKEGDIVQRWKRRRRSPSREREGRQLYTHRISPYRSRSRSWKRDTFFRRRRITRSSEIRFSQGHSSSSHSQSYSYSTRSPARPHSREHTKTKAEKHSHKSSRKHRTRSGSYSSSKSQRSTKDNQNVENDKEGHLVCRTGERIQERYEIVGDLGIGTFGKVVECLDLARGNSRVALKIIRNVRKYREAAQLEINVLEKIKERDQDHKNMCVQIRDCFEFHGHVCIAFELLGKSTFEFQKENNFLPYPLTHIRHMAFQLCHALKFLHENQLTHTDLKPENILFVNSEYDICYNESKKCEEKRVRNSSIRVVDFGSATFDHEYHTTIVATRHYRPPEVILELGWSQPCDVWSLGCILFEYYSGFTLFQTHDNREHLVMMERILGPLPRRMVYKTRKQKYFCHGSLIWDDNSSDGQYVSKNCHQLMKYKSSDCAEHMQLFDLLNRMLELRPALRITLKEALEHPFFRPQQMTKQKVDWTL</sequence>
<comment type="similarity">
    <text evidence="7">Belongs to the protein kinase superfamily. CMGC Ser/Thr protein kinase family. Lammer subfamily.</text>
</comment>
<dbReference type="Gene3D" id="3.30.200.20">
    <property type="entry name" value="Phosphorylase Kinase, domain 1"/>
    <property type="match status" value="1"/>
</dbReference>
<dbReference type="InterPro" id="IPR000719">
    <property type="entry name" value="Prot_kinase_dom"/>
</dbReference>
<keyword evidence="2 9" id="KW-0723">Serine/threonine-protein kinase</keyword>
<evidence type="ECO:0000256" key="10">
    <source>
        <dbReference type="SAM" id="MobiDB-lite"/>
    </source>
</evidence>
<gene>
    <name evidence="13 14 15 16" type="primary">clk3.S</name>
</gene>
<organism evidence="13">
    <name type="scientific">Xenopus laevis</name>
    <name type="common">African clawed frog</name>
    <dbReference type="NCBI Taxonomy" id="8355"/>
    <lineage>
        <taxon>Eukaryota</taxon>
        <taxon>Metazoa</taxon>
        <taxon>Chordata</taxon>
        <taxon>Craniata</taxon>
        <taxon>Vertebrata</taxon>
        <taxon>Euteleostomi</taxon>
        <taxon>Amphibia</taxon>
        <taxon>Batrachia</taxon>
        <taxon>Anura</taxon>
        <taxon>Pipoidea</taxon>
        <taxon>Pipidae</taxon>
        <taxon>Xenopodinae</taxon>
        <taxon>Xenopus</taxon>
        <taxon>Xenopus</taxon>
    </lineage>
</organism>
<protein>
    <recommendedName>
        <fullName evidence="1">dual-specificity kinase</fullName>
        <ecNumber evidence="1">2.7.12.1</ecNumber>
    </recommendedName>
</protein>
<dbReference type="Xenbase" id="XB-GENE-17346130">
    <property type="gene designation" value="clk3.S"/>
</dbReference>
<dbReference type="GO" id="GO:0004713">
    <property type="term" value="F:protein tyrosine kinase activity"/>
    <property type="evidence" value="ECO:0000318"/>
    <property type="project" value="GO_Central"/>
</dbReference>
<dbReference type="PROSITE" id="PS00108">
    <property type="entry name" value="PROTEIN_KINASE_ST"/>
    <property type="match status" value="1"/>
</dbReference>
<dbReference type="KEGG" id="xla:108712973"/>
<dbReference type="Gene3D" id="1.10.510.10">
    <property type="entry name" value="Transferase(Phosphotransferase) domain 1"/>
    <property type="match status" value="1"/>
</dbReference>
<evidence type="ECO:0000313" key="12">
    <source>
        <dbReference type="Proteomes" id="UP000186698"/>
    </source>
</evidence>
<dbReference type="PANTHER" id="PTHR45646:SF10">
    <property type="entry name" value="DUAL SPECIFICITY PROTEIN KINASE CLK3"/>
    <property type="match status" value="1"/>
</dbReference>
<dbReference type="STRING" id="8355.A0A1L8GTA0"/>
<dbReference type="InterPro" id="IPR051175">
    <property type="entry name" value="CLK_kinases"/>
</dbReference>
<evidence type="ECO:0000256" key="2">
    <source>
        <dbReference type="ARBA" id="ARBA00022527"/>
    </source>
</evidence>
<evidence type="ECO:0000256" key="5">
    <source>
        <dbReference type="ARBA" id="ARBA00022777"/>
    </source>
</evidence>
<dbReference type="GeneID" id="108712973"/>
<evidence type="ECO:0000313" key="14">
    <source>
        <dbReference type="RefSeq" id="XP_018111047.1"/>
    </source>
</evidence>
<evidence type="ECO:0000256" key="1">
    <source>
        <dbReference type="ARBA" id="ARBA00013203"/>
    </source>
</evidence>
<evidence type="ECO:0000256" key="8">
    <source>
        <dbReference type="PROSITE-ProRule" id="PRU10141"/>
    </source>
</evidence>
<evidence type="ECO:0000256" key="3">
    <source>
        <dbReference type="ARBA" id="ARBA00022679"/>
    </source>
</evidence>
<proteinExistence type="inferred from homology"/>
<evidence type="ECO:0000313" key="15">
    <source>
        <dbReference type="RefSeq" id="XP_041444283.1"/>
    </source>
</evidence>
<feature type="region of interest" description="Disordered" evidence="10">
    <location>
        <begin position="19"/>
        <end position="40"/>
    </location>
</feature>
<feature type="compositionally biased region" description="Basic and acidic residues" evidence="10">
    <location>
        <begin position="93"/>
        <end position="103"/>
    </location>
</feature>
<feature type="compositionally biased region" description="Low complexity" evidence="10">
    <location>
        <begin position="117"/>
        <end position="126"/>
    </location>
</feature>
<dbReference type="Proteomes" id="UP000186698">
    <property type="component" value="Chromosome 3S"/>
</dbReference>
<dbReference type="SUPFAM" id="SSF56112">
    <property type="entry name" value="Protein kinase-like (PK-like)"/>
    <property type="match status" value="1"/>
</dbReference>
<evidence type="ECO:0000256" key="4">
    <source>
        <dbReference type="ARBA" id="ARBA00022741"/>
    </source>
</evidence>
<feature type="domain" description="Protein kinase" evidence="11">
    <location>
        <begin position="155"/>
        <end position="471"/>
    </location>
</feature>
<dbReference type="AGR" id="Xenbase:XB-GENE-17346130"/>
<evidence type="ECO:0000259" key="11">
    <source>
        <dbReference type="PROSITE" id="PS50011"/>
    </source>
</evidence>
<dbReference type="InterPro" id="IPR008271">
    <property type="entry name" value="Ser/Thr_kinase_AS"/>
</dbReference>
<evidence type="ECO:0000256" key="6">
    <source>
        <dbReference type="ARBA" id="ARBA00022840"/>
    </source>
</evidence>
<dbReference type="PANTHER" id="PTHR45646">
    <property type="entry name" value="SERINE/THREONINE-PROTEIN KINASE DOA-RELATED"/>
    <property type="match status" value="1"/>
</dbReference>
<keyword evidence="3" id="KW-0808">Transferase</keyword>
<feature type="compositionally biased region" description="Low complexity" evidence="10">
    <location>
        <begin position="67"/>
        <end position="85"/>
    </location>
</feature>
<evidence type="ECO:0000313" key="13">
    <source>
        <dbReference type="RefSeq" id="XP_018111046.1"/>
    </source>
</evidence>
<dbReference type="RefSeq" id="XP_018111046.1">
    <property type="nucleotide sequence ID" value="XM_018255557.2"/>
</dbReference>
<dbReference type="PaxDb" id="8355-A0A1L8GTA0"/>
<dbReference type="InterPro" id="IPR017441">
    <property type="entry name" value="Protein_kinase_ATP_BS"/>
</dbReference>
<dbReference type="SMART" id="SM00220">
    <property type="entry name" value="S_TKc"/>
    <property type="match status" value="1"/>
</dbReference>
<dbReference type="GO" id="GO:0004674">
    <property type="term" value="F:protein serine/threonine kinase activity"/>
    <property type="evidence" value="ECO:0000318"/>
    <property type="project" value="GO_Central"/>
</dbReference>
<feature type="region of interest" description="Disordered" evidence="10">
    <location>
        <begin position="66"/>
        <end position="141"/>
    </location>
</feature>
<dbReference type="GO" id="GO:0004712">
    <property type="term" value="F:protein serine/threonine/tyrosine kinase activity"/>
    <property type="evidence" value="ECO:0007669"/>
    <property type="project" value="UniProtKB-EC"/>
</dbReference>
<keyword evidence="12" id="KW-1185">Reference proteome</keyword>
<dbReference type="Bgee" id="108712973">
    <property type="expression patterns" value="Expressed in neurula embryo and 19 other cell types or tissues"/>
</dbReference>
<reference evidence="13 14" key="1">
    <citation type="submission" date="2022-04" db="UniProtKB">
        <authorList>
            <consortium name="RefSeq"/>
        </authorList>
    </citation>
    <scope>IDENTIFICATION</scope>
    <source>
        <strain evidence="12 13">J_2021</strain>
        <tissue evidence="13 14">Erythrocytes</tissue>
    </source>
</reference>
<dbReference type="InterPro" id="IPR011009">
    <property type="entry name" value="Kinase-like_dom_sf"/>
</dbReference>
<evidence type="ECO:0000256" key="7">
    <source>
        <dbReference type="ARBA" id="ARBA00037966"/>
    </source>
</evidence>
<dbReference type="PROSITE" id="PS50011">
    <property type="entry name" value="PROTEIN_KINASE_DOM"/>
    <property type="match status" value="1"/>
</dbReference>
<dbReference type="Pfam" id="PF00069">
    <property type="entry name" value="Pkinase"/>
    <property type="match status" value="1"/>
</dbReference>
<dbReference type="RefSeq" id="XP_018111047.1">
    <property type="nucleotide sequence ID" value="XM_018255558.2"/>
</dbReference>
<dbReference type="EC" id="2.7.12.1" evidence="1"/>
<dbReference type="PROSITE" id="PS00107">
    <property type="entry name" value="PROTEIN_KINASE_ATP"/>
    <property type="match status" value="1"/>
</dbReference>
<dbReference type="AlphaFoldDB" id="A0A1L8GTA0"/>
<dbReference type="FunFam" id="1.10.510.10:FF:000145">
    <property type="entry name" value="Dual specificity protein kinase CLK2"/>
    <property type="match status" value="1"/>
</dbReference>
<evidence type="ECO:0000256" key="9">
    <source>
        <dbReference type="RuleBase" id="RU000304"/>
    </source>
</evidence>
<dbReference type="GO" id="GO:0005634">
    <property type="term" value="C:nucleus"/>
    <property type="evidence" value="ECO:0000318"/>
    <property type="project" value="GO_Central"/>
</dbReference>
<feature type="binding site" evidence="8">
    <location>
        <position position="185"/>
    </location>
    <ligand>
        <name>ATP</name>
        <dbReference type="ChEBI" id="CHEBI:30616"/>
    </ligand>
</feature>